<accession>A0A316FCD7</accession>
<dbReference type="EMBL" id="QGGR01000010">
    <property type="protein sequence ID" value="PWK46069.1"/>
    <property type="molecule type" value="Genomic_DNA"/>
</dbReference>
<feature type="transmembrane region" description="Helical" evidence="1">
    <location>
        <begin position="147"/>
        <end position="166"/>
    </location>
</feature>
<name>A0A316FCD7_9ACTN</name>
<evidence type="ECO:0000256" key="1">
    <source>
        <dbReference type="SAM" id="Phobius"/>
    </source>
</evidence>
<keyword evidence="1" id="KW-0812">Transmembrane</keyword>
<feature type="transmembrane region" description="Helical" evidence="1">
    <location>
        <begin position="212"/>
        <end position="233"/>
    </location>
</feature>
<organism evidence="2 3">
    <name type="scientific">Actinoplanes xinjiangensis</name>
    <dbReference type="NCBI Taxonomy" id="512350"/>
    <lineage>
        <taxon>Bacteria</taxon>
        <taxon>Bacillati</taxon>
        <taxon>Actinomycetota</taxon>
        <taxon>Actinomycetes</taxon>
        <taxon>Micromonosporales</taxon>
        <taxon>Micromonosporaceae</taxon>
        <taxon>Actinoplanes</taxon>
    </lineage>
</organism>
<keyword evidence="1" id="KW-0472">Membrane</keyword>
<gene>
    <name evidence="2" type="ORF">BC793_11058</name>
</gene>
<dbReference type="Proteomes" id="UP000245697">
    <property type="component" value="Unassembled WGS sequence"/>
</dbReference>
<evidence type="ECO:0000313" key="3">
    <source>
        <dbReference type="Proteomes" id="UP000245697"/>
    </source>
</evidence>
<keyword evidence="3" id="KW-1185">Reference proteome</keyword>
<dbReference type="OrthoDB" id="3296412at2"/>
<feature type="transmembrane region" description="Helical" evidence="1">
    <location>
        <begin position="172"/>
        <end position="191"/>
    </location>
</feature>
<dbReference type="AlphaFoldDB" id="A0A316FCD7"/>
<evidence type="ECO:0000313" key="2">
    <source>
        <dbReference type="EMBL" id="PWK46069.1"/>
    </source>
</evidence>
<protein>
    <recommendedName>
        <fullName evidence="4">Glycerophosphoryl diester phosphodiesterase family protein</fullName>
    </recommendedName>
</protein>
<dbReference type="RefSeq" id="WP_109595405.1">
    <property type="nucleotide sequence ID" value="NZ_BONA01000055.1"/>
</dbReference>
<reference evidence="2 3" key="1">
    <citation type="submission" date="2018-05" db="EMBL/GenBank/DDBJ databases">
        <title>Genomic Encyclopedia of Archaeal and Bacterial Type Strains, Phase II (KMG-II): from individual species to whole genera.</title>
        <authorList>
            <person name="Goeker M."/>
        </authorList>
    </citation>
    <scope>NUCLEOTIDE SEQUENCE [LARGE SCALE GENOMIC DNA]</scope>
    <source>
        <strain evidence="2 3">DSM 45184</strain>
    </source>
</reference>
<evidence type="ECO:0008006" key="4">
    <source>
        <dbReference type="Google" id="ProtNLM"/>
    </source>
</evidence>
<comment type="caution">
    <text evidence="2">The sequence shown here is derived from an EMBL/GenBank/DDBJ whole genome shotgun (WGS) entry which is preliminary data.</text>
</comment>
<sequence length="288" mass="29641">MDGNGHYWPGQPPALPPAYYPTPADPLVSPNYEGWWQRGITLARQTWKQVLTVHAITAIPTTALTLPAGLRLADESDAMTAAIEASPGRMPDLSGYLPAVLQFGALSIVASLISAVAVAVSIQLVVLAATGRPVSIAVAFRAGVRRAPAVIGWGALAAFVYLGAALACLLPIVYVAAALITLPVVATLERGAGIGRSFTLFHADLGTSVSRIATMLALSLGSLLVFGLIGGAVEVAVGGAAGVIVSTLFTSVAGLVIGIFTTPLLVATYADMRARREPFSTAYLVPPT</sequence>
<feature type="transmembrane region" description="Helical" evidence="1">
    <location>
        <begin position="99"/>
        <end position="126"/>
    </location>
</feature>
<proteinExistence type="predicted"/>
<feature type="transmembrane region" description="Helical" evidence="1">
    <location>
        <begin position="239"/>
        <end position="266"/>
    </location>
</feature>
<keyword evidence="1" id="KW-1133">Transmembrane helix</keyword>